<feature type="binding site" evidence="7">
    <location>
        <position position="567"/>
    </location>
    <ligand>
        <name>Zn(2+)</name>
        <dbReference type="ChEBI" id="CHEBI:29105"/>
        <label>1</label>
    </ligand>
</feature>
<evidence type="ECO:0000313" key="12">
    <source>
        <dbReference type="Proteomes" id="UP000092583"/>
    </source>
</evidence>
<dbReference type="Gene3D" id="3.40.630.10">
    <property type="entry name" value="Zn peptidases"/>
    <property type="match status" value="1"/>
</dbReference>
<dbReference type="CDD" id="cd05674">
    <property type="entry name" value="M20_yscS"/>
    <property type="match status" value="1"/>
</dbReference>
<dbReference type="SUPFAM" id="SSF55031">
    <property type="entry name" value="Bacterial exopeptidase dimerisation domain"/>
    <property type="match status" value="1"/>
</dbReference>
<feature type="region of interest" description="Disordered" evidence="8">
    <location>
        <begin position="1"/>
        <end position="23"/>
    </location>
</feature>
<name>A0A1B9IYN6_9TREE</name>
<feature type="active site" evidence="6">
    <location>
        <position position="177"/>
    </location>
</feature>
<dbReference type="GO" id="GO:0046872">
    <property type="term" value="F:metal ion binding"/>
    <property type="evidence" value="ECO:0007669"/>
    <property type="project" value="UniProtKB-KW"/>
</dbReference>
<keyword evidence="9" id="KW-0472">Membrane</keyword>
<dbReference type="Gene3D" id="1.10.150.900">
    <property type="match status" value="1"/>
</dbReference>
<keyword evidence="9" id="KW-1133">Transmembrane helix</keyword>
<feature type="binding site" evidence="7">
    <location>
        <position position="292"/>
    </location>
    <ligand>
        <name>Zn(2+)</name>
        <dbReference type="ChEBI" id="CHEBI:29105"/>
        <label>2</label>
    </ligand>
</feature>
<dbReference type="PANTHER" id="PTHR45962">
    <property type="entry name" value="N-FATTY-ACYL-AMINO ACID SYNTHASE/HYDROLASE PM20D1"/>
    <property type="match status" value="1"/>
</dbReference>
<evidence type="ECO:0000256" key="6">
    <source>
        <dbReference type="PIRSR" id="PIRSR037217-1"/>
    </source>
</evidence>
<dbReference type="SUPFAM" id="SSF53187">
    <property type="entry name" value="Zn-dependent exopeptidases"/>
    <property type="match status" value="1"/>
</dbReference>
<dbReference type="PROSITE" id="PS00758">
    <property type="entry name" value="ARGE_DAPE_CPG2_1"/>
    <property type="match status" value="1"/>
</dbReference>
<dbReference type="PIRSF" id="PIRSF037217">
    <property type="entry name" value="Carboxypeptidase_S"/>
    <property type="match status" value="1"/>
</dbReference>
<dbReference type="PANTHER" id="PTHR45962:SF1">
    <property type="entry name" value="N-FATTY-ACYL-AMINO ACID SYNTHASE_HYDROLASE PM20D1"/>
    <property type="match status" value="1"/>
</dbReference>
<feature type="binding site" evidence="7">
    <location>
        <position position="218"/>
    </location>
    <ligand>
        <name>Zn(2+)</name>
        <dbReference type="ChEBI" id="CHEBI:29105"/>
        <label>1</label>
    </ligand>
</feature>
<dbReference type="InterPro" id="IPR047177">
    <property type="entry name" value="Pept_M20A"/>
</dbReference>
<keyword evidence="5 7" id="KW-0862">Zinc</keyword>
<keyword evidence="12" id="KW-1185">Reference proteome</keyword>
<feature type="compositionally biased region" description="Low complexity" evidence="8">
    <location>
        <begin position="9"/>
        <end position="18"/>
    </location>
</feature>
<dbReference type="InterPro" id="IPR017141">
    <property type="entry name" value="Pept_M20_carboxypep"/>
</dbReference>
<feature type="transmembrane region" description="Helical" evidence="9">
    <location>
        <begin position="35"/>
        <end position="53"/>
    </location>
</feature>
<feature type="active site" description="Proton acceptor" evidence="6">
    <location>
        <position position="252"/>
    </location>
</feature>
<dbReference type="Pfam" id="PF01546">
    <property type="entry name" value="Peptidase_M20"/>
    <property type="match status" value="1"/>
</dbReference>
<dbReference type="GO" id="GO:0004181">
    <property type="term" value="F:metallocarboxypeptidase activity"/>
    <property type="evidence" value="ECO:0007669"/>
    <property type="project" value="InterPro"/>
</dbReference>
<comment type="similarity">
    <text evidence="1">Belongs to the peptidase M20A family.</text>
</comment>
<evidence type="ECO:0000256" key="3">
    <source>
        <dbReference type="ARBA" id="ARBA00022723"/>
    </source>
</evidence>
<feature type="domain" description="Peptidase M20 dimerisation" evidence="10">
    <location>
        <begin position="312"/>
        <end position="467"/>
    </location>
</feature>
<reference evidence="12" key="2">
    <citation type="submission" date="2013-12" db="EMBL/GenBank/DDBJ databases">
        <title>Evolution of pathogenesis and genome organization in the Tremellales.</title>
        <authorList>
            <person name="Cuomo C."/>
            <person name="Litvintseva A."/>
            <person name="Heitman J."/>
            <person name="Chen Y."/>
            <person name="Sun S."/>
            <person name="Springer D."/>
            <person name="Dromer F."/>
            <person name="Young S."/>
            <person name="Zeng Q."/>
            <person name="Chapman S."/>
            <person name="Gujja S."/>
            <person name="Saif S."/>
            <person name="Birren B."/>
        </authorList>
    </citation>
    <scope>NUCLEOTIDE SEQUENCE [LARGE SCALE GENOMIC DNA]</scope>
    <source>
        <strain evidence="12">CBS 10435</strain>
    </source>
</reference>
<evidence type="ECO:0000256" key="5">
    <source>
        <dbReference type="ARBA" id="ARBA00022833"/>
    </source>
</evidence>
<dbReference type="InterPro" id="IPR001261">
    <property type="entry name" value="ArgE/DapE_CS"/>
</dbReference>
<proteinExistence type="inferred from homology"/>
<feature type="binding site" evidence="7">
    <location>
        <position position="253"/>
    </location>
    <ligand>
        <name>Zn(2+)</name>
        <dbReference type="ChEBI" id="CHEBI:29105"/>
        <label>1</label>
    </ligand>
</feature>
<dbReference type="GO" id="GO:0000328">
    <property type="term" value="C:fungal-type vacuole lumen"/>
    <property type="evidence" value="ECO:0007669"/>
    <property type="project" value="TreeGrafter"/>
</dbReference>
<evidence type="ECO:0000259" key="10">
    <source>
        <dbReference type="Pfam" id="PF07687"/>
    </source>
</evidence>
<dbReference type="InterPro" id="IPR011650">
    <property type="entry name" value="Peptidase_M20_dimer"/>
</dbReference>
<protein>
    <submittedName>
        <fullName evidence="11">Gly-X carboxypeptidase</fullName>
    </submittedName>
</protein>
<keyword evidence="11" id="KW-0121">Carboxypeptidase</keyword>
<evidence type="ECO:0000256" key="7">
    <source>
        <dbReference type="PIRSR" id="PIRSR037217-2"/>
    </source>
</evidence>
<dbReference type="EMBL" id="KI669459">
    <property type="protein sequence ID" value="OCF60646.1"/>
    <property type="molecule type" value="Genomic_DNA"/>
</dbReference>
<keyword evidence="2" id="KW-0645">Protease</keyword>
<feature type="binding site" evidence="7">
    <location>
        <position position="175"/>
    </location>
    <ligand>
        <name>Zn(2+)</name>
        <dbReference type="ChEBI" id="CHEBI:29105"/>
        <label>2</label>
    </ligand>
</feature>
<organism evidence="11 12">
    <name type="scientific">Kwoniella mangroviensis CBS 10435</name>
    <dbReference type="NCBI Taxonomy" id="1331196"/>
    <lineage>
        <taxon>Eukaryota</taxon>
        <taxon>Fungi</taxon>
        <taxon>Dikarya</taxon>
        <taxon>Basidiomycota</taxon>
        <taxon>Agaricomycotina</taxon>
        <taxon>Tremellomycetes</taxon>
        <taxon>Tremellales</taxon>
        <taxon>Cryptococcaceae</taxon>
        <taxon>Kwoniella</taxon>
    </lineage>
</organism>
<dbReference type="InterPro" id="IPR002933">
    <property type="entry name" value="Peptidase_M20"/>
</dbReference>
<dbReference type="STRING" id="1331196.A0A1B9IYN6"/>
<keyword evidence="9" id="KW-0812">Transmembrane</keyword>
<dbReference type="OrthoDB" id="3064516at2759"/>
<dbReference type="GO" id="GO:0051603">
    <property type="term" value="P:proteolysis involved in protein catabolic process"/>
    <property type="evidence" value="ECO:0007669"/>
    <property type="project" value="TreeGrafter"/>
</dbReference>
<reference evidence="11 12" key="1">
    <citation type="submission" date="2013-07" db="EMBL/GenBank/DDBJ databases">
        <title>The Genome Sequence of Kwoniella mangroviensis CBS10435.</title>
        <authorList>
            <consortium name="The Broad Institute Genome Sequencing Platform"/>
            <person name="Cuomo C."/>
            <person name="Litvintseva A."/>
            <person name="Chen Y."/>
            <person name="Heitman J."/>
            <person name="Sun S."/>
            <person name="Springer D."/>
            <person name="Dromer F."/>
            <person name="Young S.K."/>
            <person name="Zeng Q."/>
            <person name="Gargeya S."/>
            <person name="Fitzgerald M."/>
            <person name="Abouelleil A."/>
            <person name="Alvarado L."/>
            <person name="Berlin A.M."/>
            <person name="Chapman S.B."/>
            <person name="Dewar J."/>
            <person name="Goldberg J."/>
            <person name="Griggs A."/>
            <person name="Gujja S."/>
            <person name="Hansen M."/>
            <person name="Howarth C."/>
            <person name="Imamovic A."/>
            <person name="Larimer J."/>
            <person name="McCowan C."/>
            <person name="Murphy C."/>
            <person name="Pearson M."/>
            <person name="Priest M."/>
            <person name="Roberts A."/>
            <person name="Saif S."/>
            <person name="Shea T."/>
            <person name="Sykes S."/>
            <person name="Wortman J."/>
            <person name="Nusbaum C."/>
            <person name="Birren B."/>
        </authorList>
    </citation>
    <scope>NUCLEOTIDE SEQUENCE [LARGE SCALE GENOMIC DNA]</scope>
    <source>
        <strain evidence="11 12">CBS 10435</strain>
    </source>
</reference>
<gene>
    <name evidence="11" type="ORF">L486_00282</name>
</gene>
<dbReference type="Pfam" id="PF07687">
    <property type="entry name" value="M20_dimer"/>
    <property type="match status" value="1"/>
</dbReference>
<dbReference type="AlphaFoldDB" id="A0A1B9IYN6"/>
<evidence type="ECO:0000256" key="4">
    <source>
        <dbReference type="ARBA" id="ARBA00022801"/>
    </source>
</evidence>
<dbReference type="InterPro" id="IPR036264">
    <property type="entry name" value="Bact_exopeptidase_dim_dom"/>
</dbReference>
<dbReference type="FunFam" id="1.10.150.900:FF:000003">
    <property type="entry name" value="N-fatty-acyl-amino acid synthase/hydrolase PM20D1"/>
    <property type="match status" value="1"/>
</dbReference>
<keyword evidence="3 7" id="KW-0479">Metal-binding</keyword>
<sequence>MSTSEKGDQLPLVQSSSPQPLPRPKSKIRIALKHIIPLSLVIIYYSFIAPLSLSPIRPYSQVEVAAKESARCPVQPPVINIGNDWDVVNDHEYASLATKRLSRAVQINTESYDNFPKNASDPIFDKHYEFSHYLSYEFSKLFKEPIKYENVNVHGHLFTWEGKNKNLKPILLMAHTDTVPVLPATLDQWSYPPFEGKVTVNATQETPGTWIWGRGVSDCKNTLLAIYGSLERLVTEGYEPERTIIVANGFDEEASPIFDHLPDMGIGLTGSGHISEVLLKRYGPDGIAFLVDEGFTGISNDYGATVASFGMAEKGSVNVNVKVKTLGGHSSVPPPHTASRFNSIGIISLLLAELEAHPFKPTLSPQSPFLKSLNCLADYAPEFPKSIKHELKDPRQWDQLAQQLAKKDRVLNSFLATTQAIDLINGGVKVNALPEVVDATVNYRISFTSSVNETLSHVAQVLRPLAKRLGYTISVFDEPHSSHHENSTSHITLSVPGGLSLEPAPITSDRTKSFALLGGTAKAVFGNDTIASPSGMFANTDTRWFWNLTSDLYRFTPTLITENLNQHTVNERISLEGHLNATRYFYKLLRNLEGWDAE</sequence>
<keyword evidence="4" id="KW-0378">Hydrolase</keyword>
<evidence type="ECO:0000256" key="9">
    <source>
        <dbReference type="SAM" id="Phobius"/>
    </source>
</evidence>
<evidence type="ECO:0000256" key="8">
    <source>
        <dbReference type="SAM" id="MobiDB-lite"/>
    </source>
</evidence>
<evidence type="ECO:0000313" key="11">
    <source>
        <dbReference type="EMBL" id="OCF60646.1"/>
    </source>
</evidence>
<evidence type="ECO:0000256" key="2">
    <source>
        <dbReference type="ARBA" id="ARBA00022670"/>
    </source>
</evidence>
<dbReference type="Proteomes" id="UP000092583">
    <property type="component" value="Unassembled WGS sequence"/>
</dbReference>
<accession>A0A1B9IYN6</accession>
<feature type="binding site" evidence="7">
    <location>
        <position position="218"/>
    </location>
    <ligand>
        <name>Zn(2+)</name>
        <dbReference type="ChEBI" id="CHEBI:29105"/>
        <label>2</label>
    </ligand>
</feature>
<dbReference type="Gene3D" id="3.30.70.360">
    <property type="match status" value="1"/>
</dbReference>
<evidence type="ECO:0000256" key="1">
    <source>
        <dbReference type="ARBA" id="ARBA00006247"/>
    </source>
</evidence>